<dbReference type="CDD" id="cd16899">
    <property type="entry name" value="LYZ_C_invert"/>
    <property type="match status" value="1"/>
</dbReference>
<keyword evidence="11" id="KW-1185">Reference proteome</keyword>
<comment type="caution">
    <text evidence="10">The sequence shown here is derived from an EMBL/GenBank/DDBJ whole genome shotgun (WGS) entry which is preliminary data.</text>
</comment>
<dbReference type="FunFam" id="1.10.530.10:FF:000024">
    <property type="entry name" value="C-type lysozyme"/>
    <property type="match status" value="1"/>
</dbReference>
<dbReference type="Gene3D" id="1.10.530.10">
    <property type="match status" value="1"/>
</dbReference>
<keyword evidence="8" id="KW-0326">Glycosidase</keyword>
<dbReference type="GO" id="GO:0003796">
    <property type="term" value="F:lysozyme activity"/>
    <property type="evidence" value="ECO:0007669"/>
    <property type="project" value="UniProtKB-EC"/>
</dbReference>
<dbReference type="SUPFAM" id="SSF53955">
    <property type="entry name" value="Lysozyme-like"/>
    <property type="match status" value="1"/>
</dbReference>
<dbReference type="PROSITE" id="PS51348">
    <property type="entry name" value="GLYCOSYL_HYDROL_F22_2"/>
    <property type="match status" value="1"/>
</dbReference>
<accession>A0ABD1D313</accession>
<evidence type="ECO:0000256" key="4">
    <source>
        <dbReference type="ARBA" id="ARBA00022638"/>
    </source>
</evidence>
<dbReference type="PANTHER" id="PTHR11407">
    <property type="entry name" value="LYSOZYME C"/>
    <property type="match status" value="1"/>
</dbReference>
<reference evidence="10 11" key="1">
    <citation type="submission" date="2024-05" db="EMBL/GenBank/DDBJ databases">
        <title>Culex pipiens pipiens assembly and annotation.</title>
        <authorList>
            <person name="Alout H."/>
            <person name="Durand T."/>
        </authorList>
    </citation>
    <scope>NUCLEOTIDE SEQUENCE [LARGE SCALE GENOMIC DNA]</scope>
    <source>
        <strain evidence="10">HA-2024</strain>
        <tissue evidence="10">Whole body</tissue>
    </source>
</reference>
<evidence type="ECO:0000256" key="6">
    <source>
        <dbReference type="ARBA" id="ARBA00022801"/>
    </source>
</evidence>
<evidence type="ECO:0000313" key="10">
    <source>
        <dbReference type="EMBL" id="KAL1385329.1"/>
    </source>
</evidence>
<dbReference type="EMBL" id="JBEHCU010008307">
    <property type="protein sequence ID" value="KAL1385329.1"/>
    <property type="molecule type" value="Genomic_DNA"/>
</dbReference>
<evidence type="ECO:0000256" key="1">
    <source>
        <dbReference type="ARBA" id="ARBA00000632"/>
    </source>
</evidence>
<gene>
    <name evidence="10" type="ORF">pipiens_003316</name>
</gene>
<dbReference type="PANTHER" id="PTHR11407:SF63">
    <property type="entry name" value="LYSOZYME C"/>
    <property type="match status" value="1"/>
</dbReference>
<dbReference type="Proteomes" id="UP001562425">
    <property type="component" value="Unassembled WGS sequence"/>
</dbReference>
<keyword evidence="4" id="KW-0081">Bacteriolytic enzyme</keyword>
<evidence type="ECO:0000256" key="2">
    <source>
        <dbReference type="ARBA" id="ARBA00012732"/>
    </source>
</evidence>
<sequence length="173" mass="19556">MPRSVCCGVLELWKVQQSSQLIGGVSFKMTYPNKLISLVLLALITLDQTQAKVFQKCPLAKLLDSNQISRTLISNWICLIQAESGADTSKKTSLDNLSASYGIFQINSKEWCRVGRKGGKCNKDCEDYLTDDITDDIECAKQIYRDHGFSYWKGWTTKCKQNKRLPDISGCWN</sequence>
<protein>
    <recommendedName>
        <fullName evidence="2">lysozyme</fullName>
        <ecNumber evidence="2">3.2.1.17</ecNumber>
    </recommendedName>
</protein>
<dbReference type="Pfam" id="PF00062">
    <property type="entry name" value="Lys"/>
    <property type="match status" value="1"/>
</dbReference>
<keyword evidence="3" id="KW-0929">Antimicrobial</keyword>
<name>A0ABD1D313_CULPP</name>
<evidence type="ECO:0000256" key="9">
    <source>
        <dbReference type="RuleBase" id="RU004440"/>
    </source>
</evidence>
<evidence type="ECO:0000256" key="7">
    <source>
        <dbReference type="ARBA" id="ARBA00023157"/>
    </source>
</evidence>
<keyword evidence="6" id="KW-0378">Hydrolase</keyword>
<dbReference type="AlphaFoldDB" id="A0ABD1D313"/>
<dbReference type="InterPro" id="IPR023346">
    <property type="entry name" value="Lysozyme-like_dom_sf"/>
</dbReference>
<comment type="catalytic activity">
    <reaction evidence="1">
        <text>Hydrolysis of (1-&gt;4)-beta-linkages between N-acetylmuramic acid and N-acetyl-D-glucosamine residues in a peptidoglycan and between N-acetyl-D-glucosamine residues in chitodextrins.</text>
        <dbReference type="EC" id="3.2.1.17"/>
    </reaction>
</comment>
<dbReference type="GO" id="GO:0031640">
    <property type="term" value="P:killing of cells of another organism"/>
    <property type="evidence" value="ECO:0007669"/>
    <property type="project" value="UniProtKB-KW"/>
</dbReference>
<dbReference type="SMART" id="SM00263">
    <property type="entry name" value="LYZ1"/>
    <property type="match status" value="1"/>
</dbReference>
<dbReference type="PRINTS" id="PR00135">
    <property type="entry name" value="LYZLACT"/>
</dbReference>
<evidence type="ECO:0000256" key="3">
    <source>
        <dbReference type="ARBA" id="ARBA00022529"/>
    </source>
</evidence>
<keyword evidence="5" id="KW-0732">Signal</keyword>
<evidence type="ECO:0000256" key="5">
    <source>
        <dbReference type="ARBA" id="ARBA00022729"/>
    </source>
</evidence>
<evidence type="ECO:0000313" key="11">
    <source>
        <dbReference type="Proteomes" id="UP001562425"/>
    </source>
</evidence>
<organism evidence="10 11">
    <name type="scientific">Culex pipiens pipiens</name>
    <name type="common">Northern house mosquito</name>
    <dbReference type="NCBI Taxonomy" id="38569"/>
    <lineage>
        <taxon>Eukaryota</taxon>
        <taxon>Metazoa</taxon>
        <taxon>Ecdysozoa</taxon>
        <taxon>Arthropoda</taxon>
        <taxon>Hexapoda</taxon>
        <taxon>Insecta</taxon>
        <taxon>Pterygota</taxon>
        <taxon>Neoptera</taxon>
        <taxon>Endopterygota</taxon>
        <taxon>Diptera</taxon>
        <taxon>Nematocera</taxon>
        <taxon>Culicoidea</taxon>
        <taxon>Culicidae</taxon>
        <taxon>Culicinae</taxon>
        <taxon>Culicini</taxon>
        <taxon>Culex</taxon>
        <taxon>Culex</taxon>
    </lineage>
</organism>
<evidence type="ECO:0000256" key="8">
    <source>
        <dbReference type="ARBA" id="ARBA00023295"/>
    </source>
</evidence>
<dbReference type="EC" id="3.2.1.17" evidence="2"/>
<dbReference type="GO" id="GO:0042742">
    <property type="term" value="P:defense response to bacterium"/>
    <property type="evidence" value="ECO:0007669"/>
    <property type="project" value="UniProtKB-KW"/>
</dbReference>
<comment type="similarity">
    <text evidence="9">Belongs to the glycosyl hydrolase 22 family.</text>
</comment>
<keyword evidence="7" id="KW-1015">Disulfide bond</keyword>
<dbReference type="InterPro" id="IPR001916">
    <property type="entry name" value="Glyco_hydro_22"/>
</dbReference>
<proteinExistence type="inferred from homology"/>